<feature type="transmembrane region" description="Helical" evidence="2">
    <location>
        <begin position="300"/>
        <end position="320"/>
    </location>
</feature>
<feature type="transmembrane region" description="Helical" evidence="2">
    <location>
        <begin position="245"/>
        <end position="267"/>
    </location>
</feature>
<keyword evidence="2" id="KW-0812">Transmembrane</keyword>
<evidence type="ECO:0000259" key="3">
    <source>
        <dbReference type="Pfam" id="PF02517"/>
    </source>
</evidence>
<feature type="transmembrane region" description="Helical" evidence="2">
    <location>
        <begin position="273"/>
        <end position="293"/>
    </location>
</feature>
<keyword evidence="2" id="KW-1133">Transmembrane helix</keyword>
<name>A0ABP6M2N2_9MICC</name>
<reference evidence="5" key="1">
    <citation type="journal article" date="2019" name="Int. J. Syst. Evol. Microbiol.">
        <title>The Global Catalogue of Microorganisms (GCM) 10K type strain sequencing project: providing services to taxonomists for standard genome sequencing and annotation.</title>
        <authorList>
            <consortium name="The Broad Institute Genomics Platform"/>
            <consortium name="The Broad Institute Genome Sequencing Center for Infectious Disease"/>
            <person name="Wu L."/>
            <person name="Ma J."/>
        </authorList>
    </citation>
    <scope>NUCLEOTIDE SEQUENCE [LARGE SCALE GENOMIC DNA]</scope>
    <source>
        <strain evidence="5">JCM 14309</strain>
    </source>
</reference>
<evidence type="ECO:0000256" key="2">
    <source>
        <dbReference type="SAM" id="Phobius"/>
    </source>
</evidence>
<sequence length="363" mass="39487">MSQHSPDTRPAAQEPSDGVPVRTAPATPRTPLVIMSTYLILALALGWLIGLPLVLMEAPDRHAAPLDIFFNLFMLSPALAAVAVHVMERRQPAQVLYGHLARTRESEPDADAEHDSAADVEITTRLRPQTVTDALGITPLRPVSRLISWSVLGLLLFFAFSMAALPIGGLLGVYAFDPSMPVFVQDLGQRLGHDPTEFIATGLMVEAGIIFAAALGFVFLHVGAEIGWRGWFFPRAQLRWGTTRAVLITGAANGLWYAPLLAVGFFYDQADVFQAMGLMIVFCIIIGGVLAWLRMRSGSVWPAAFAQSMITAATILAYWFTSFGEQLDFRQATLQGWSGWLLPAALLGVLLLTRRRSFAPASA</sequence>
<proteinExistence type="predicted"/>
<dbReference type="Proteomes" id="UP001500236">
    <property type="component" value="Unassembled WGS sequence"/>
</dbReference>
<evidence type="ECO:0000256" key="1">
    <source>
        <dbReference type="SAM" id="MobiDB-lite"/>
    </source>
</evidence>
<dbReference type="InterPro" id="IPR003675">
    <property type="entry name" value="Rce1/LyrA-like_dom"/>
</dbReference>
<accession>A0ABP6M2N2</accession>
<feature type="transmembrane region" description="Helical" evidence="2">
    <location>
        <begin position="198"/>
        <end position="224"/>
    </location>
</feature>
<protein>
    <recommendedName>
        <fullName evidence="3">CAAX prenyl protease 2/Lysostaphin resistance protein A-like domain-containing protein</fullName>
    </recommendedName>
</protein>
<organism evidence="4 5">
    <name type="scientific">Nesterenkonia aethiopica</name>
    <dbReference type="NCBI Taxonomy" id="269144"/>
    <lineage>
        <taxon>Bacteria</taxon>
        <taxon>Bacillati</taxon>
        <taxon>Actinomycetota</taxon>
        <taxon>Actinomycetes</taxon>
        <taxon>Micrococcales</taxon>
        <taxon>Micrococcaceae</taxon>
        <taxon>Nesterenkonia</taxon>
    </lineage>
</organism>
<dbReference type="Pfam" id="PF02517">
    <property type="entry name" value="Rce1-like"/>
    <property type="match status" value="1"/>
</dbReference>
<evidence type="ECO:0000313" key="5">
    <source>
        <dbReference type="Proteomes" id="UP001500236"/>
    </source>
</evidence>
<dbReference type="RefSeq" id="WP_344744585.1">
    <property type="nucleotide sequence ID" value="NZ_BAAAVT010000014.1"/>
</dbReference>
<feature type="domain" description="CAAX prenyl protease 2/Lysostaphin resistance protein A-like" evidence="3">
    <location>
        <begin position="209"/>
        <end position="310"/>
    </location>
</feature>
<evidence type="ECO:0000313" key="4">
    <source>
        <dbReference type="EMBL" id="GAA3069812.1"/>
    </source>
</evidence>
<keyword evidence="2" id="KW-0472">Membrane</keyword>
<dbReference type="EMBL" id="BAAAVT010000014">
    <property type="protein sequence ID" value="GAA3069812.1"/>
    <property type="molecule type" value="Genomic_DNA"/>
</dbReference>
<feature type="transmembrane region" description="Helical" evidence="2">
    <location>
        <begin position="151"/>
        <end position="176"/>
    </location>
</feature>
<comment type="caution">
    <text evidence="4">The sequence shown here is derived from an EMBL/GenBank/DDBJ whole genome shotgun (WGS) entry which is preliminary data.</text>
</comment>
<dbReference type="InterPro" id="IPR042150">
    <property type="entry name" value="MmRce1-like"/>
</dbReference>
<dbReference type="PANTHER" id="PTHR35797">
    <property type="entry name" value="PROTEASE-RELATED"/>
    <property type="match status" value="1"/>
</dbReference>
<gene>
    <name evidence="4" type="ORF">GCM10010529_22810</name>
</gene>
<dbReference type="PANTHER" id="PTHR35797:SF1">
    <property type="entry name" value="PROTEASE"/>
    <property type="match status" value="1"/>
</dbReference>
<feature type="transmembrane region" description="Helical" evidence="2">
    <location>
        <begin position="332"/>
        <end position="352"/>
    </location>
</feature>
<feature type="transmembrane region" description="Helical" evidence="2">
    <location>
        <begin position="32"/>
        <end position="56"/>
    </location>
</feature>
<keyword evidence="5" id="KW-1185">Reference proteome</keyword>
<feature type="region of interest" description="Disordered" evidence="1">
    <location>
        <begin position="1"/>
        <end position="26"/>
    </location>
</feature>
<feature type="transmembrane region" description="Helical" evidence="2">
    <location>
        <begin position="68"/>
        <end position="87"/>
    </location>
</feature>